<dbReference type="AlphaFoldDB" id="A0A5N7BU84"/>
<name>A0A5N7BU84_PETAA</name>
<dbReference type="Proteomes" id="UP000326877">
    <property type="component" value="Unassembled WGS sequence"/>
</dbReference>
<evidence type="ECO:0000313" key="6">
    <source>
        <dbReference type="EMBL" id="KAE8385395.1"/>
    </source>
</evidence>
<gene>
    <name evidence="6" type="ORF">BDV23DRAFT_164964</name>
</gene>
<evidence type="ECO:0000256" key="5">
    <source>
        <dbReference type="SAM" id="Phobius"/>
    </source>
</evidence>
<keyword evidence="3 5" id="KW-1133">Transmembrane helix</keyword>
<organism evidence="6">
    <name type="scientific">Petromyces alliaceus</name>
    <name type="common">Aspergillus alliaceus</name>
    <dbReference type="NCBI Taxonomy" id="209559"/>
    <lineage>
        <taxon>Eukaryota</taxon>
        <taxon>Fungi</taxon>
        <taxon>Dikarya</taxon>
        <taxon>Ascomycota</taxon>
        <taxon>Pezizomycotina</taxon>
        <taxon>Eurotiomycetes</taxon>
        <taxon>Eurotiomycetidae</taxon>
        <taxon>Eurotiales</taxon>
        <taxon>Aspergillaceae</taxon>
        <taxon>Aspergillus</taxon>
        <taxon>Aspergillus subgen. Circumdati</taxon>
    </lineage>
</organism>
<evidence type="ECO:0000256" key="1">
    <source>
        <dbReference type="ARBA" id="ARBA00004141"/>
    </source>
</evidence>
<dbReference type="OrthoDB" id="3231000at2759"/>
<keyword evidence="4 5" id="KW-0472">Membrane</keyword>
<dbReference type="InterPro" id="IPR045863">
    <property type="entry name" value="CorA_TM1_TM2"/>
</dbReference>
<evidence type="ECO:0000256" key="3">
    <source>
        <dbReference type="ARBA" id="ARBA00022989"/>
    </source>
</evidence>
<protein>
    <submittedName>
        <fullName evidence="6">Uncharacterized protein</fullName>
    </submittedName>
</protein>
<dbReference type="SUPFAM" id="SSF144083">
    <property type="entry name" value="Magnesium transport protein CorA, transmembrane region"/>
    <property type="match status" value="1"/>
</dbReference>
<comment type="subcellular location">
    <subcellularLocation>
        <location evidence="1">Membrane</location>
        <topology evidence="1">Multi-pass membrane protein</topology>
    </subcellularLocation>
</comment>
<dbReference type="Gene3D" id="1.20.58.340">
    <property type="entry name" value="Magnesium transport protein CorA, transmembrane region"/>
    <property type="match status" value="1"/>
</dbReference>
<proteinExistence type="predicted"/>
<keyword evidence="2 5" id="KW-0812">Transmembrane</keyword>
<sequence length="57" mass="6473">MLTYLVYEFAPLSFVTGLYSMSDDFAPGGQHFWQCFVIAVPLSIFSLWCLSSSTKRI</sequence>
<reference evidence="6" key="1">
    <citation type="submission" date="2019-04" db="EMBL/GenBank/DDBJ databases">
        <title>Friends and foes A comparative genomics studyof 23 Aspergillus species from section Flavi.</title>
        <authorList>
            <consortium name="DOE Joint Genome Institute"/>
            <person name="Kjaerbolling I."/>
            <person name="Vesth T."/>
            <person name="Frisvad J.C."/>
            <person name="Nybo J.L."/>
            <person name="Theobald S."/>
            <person name="Kildgaard S."/>
            <person name="Isbrandt T."/>
            <person name="Kuo A."/>
            <person name="Sato A."/>
            <person name="Lyhne E.K."/>
            <person name="Kogle M.E."/>
            <person name="Wiebenga A."/>
            <person name="Kun R.S."/>
            <person name="Lubbers R.J."/>
            <person name="Makela M.R."/>
            <person name="Barry K."/>
            <person name="Chovatia M."/>
            <person name="Clum A."/>
            <person name="Daum C."/>
            <person name="Haridas S."/>
            <person name="He G."/>
            <person name="LaButti K."/>
            <person name="Lipzen A."/>
            <person name="Mondo S."/>
            <person name="Riley R."/>
            <person name="Salamov A."/>
            <person name="Simmons B.A."/>
            <person name="Magnuson J.K."/>
            <person name="Henrissat B."/>
            <person name="Mortensen U.H."/>
            <person name="Larsen T.O."/>
            <person name="Devries R.P."/>
            <person name="Grigoriev I.V."/>
            <person name="Machida M."/>
            <person name="Baker S.E."/>
            <person name="Andersen M.R."/>
        </authorList>
    </citation>
    <scope>NUCLEOTIDE SEQUENCE [LARGE SCALE GENOMIC DNA]</scope>
    <source>
        <strain evidence="6">IBT 14317</strain>
    </source>
</reference>
<accession>A0A5N7BU84</accession>
<dbReference type="EMBL" id="ML735336">
    <property type="protein sequence ID" value="KAE8385395.1"/>
    <property type="molecule type" value="Genomic_DNA"/>
</dbReference>
<dbReference type="GO" id="GO:0016020">
    <property type="term" value="C:membrane"/>
    <property type="evidence" value="ECO:0007669"/>
    <property type="project" value="UniProtKB-SubCell"/>
</dbReference>
<evidence type="ECO:0000256" key="4">
    <source>
        <dbReference type="ARBA" id="ARBA00023136"/>
    </source>
</evidence>
<evidence type="ECO:0000256" key="2">
    <source>
        <dbReference type="ARBA" id="ARBA00022692"/>
    </source>
</evidence>
<feature type="transmembrane region" description="Helical" evidence="5">
    <location>
        <begin position="31"/>
        <end position="50"/>
    </location>
</feature>